<dbReference type="EMBL" id="QJTJ01000028">
    <property type="protein sequence ID" value="PYF03715.1"/>
    <property type="molecule type" value="Genomic_DNA"/>
</dbReference>
<dbReference type="InterPro" id="IPR005064">
    <property type="entry name" value="BUG"/>
</dbReference>
<dbReference type="InterPro" id="IPR042100">
    <property type="entry name" value="Bug_dom1"/>
</dbReference>
<keyword evidence="2" id="KW-0732">Signal</keyword>
<dbReference type="SUPFAM" id="SSF53850">
    <property type="entry name" value="Periplasmic binding protein-like II"/>
    <property type="match status" value="1"/>
</dbReference>
<name>A0A318TP90_9BACL</name>
<comment type="caution">
    <text evidence="3">The sequence shown here is derived from an EMBL/GenBank/DDBJ whole genome shotgun (WGS) entry which is preliminary data.</text>
</comment>
<comment type="similarity">
    <text evidence="1">Belongs to the UPF0065 (bug) family.</text>
</comment>
<dbReference type="Proteomes" id="UP000247416">
    <property type="component" value="Unassembled WGS sequence"/>
</dbReference>
<evidence type="ECO:0000256" key="1">
    <source>
        <dbReference type="ARBA" id="ARBA00006987"/>
    </source>
</evidence>
<dbReference type="PANTHER" id="PTHR42928:SF5">
    <property type="entry name" value="BLR1237 PROTEIN"/>
    <property type="match status" value="1"/>
</dbReference>
<organism evidence="3 4">
    <name type="scientific">Ureibacillus chungkukjangi</name>
    <dbReference type="NCBI Taxonomy" id="1202712"/>
    <lineage>
        <taxon>Bacteria</taxon>
        <taxon>Bacillati</taxon>
        <taxon>Bacillota</taxon>
        <taxon>Bacilli</taxon>
        <taxon>Bacillales</taxon>
        <taxon>Caryophanaceae</taxon>
        <taxon>Ureibacillus</taxon>
    </lineage>
</organism>
<dbReference type="RefSeq" id="WP_107936837.1">
    <property type="nucleotide sequence ID" value="NZ_CP085009.1"/>
</dbReference>
<feature type="signal peptide" evidence="2">
    <location>
        <begin position="1"/>
        <end position="20"/>
    </location>
</feature>
<dbReference type="PANTHER" id="PTHR42928">
    <property type="entry name" value="TRICARBOXYLATE-BINDING PROTEIN"/>
    <property type="match status" value="1"/>
</dbReference>
<protein>
    <submittedName>
        <fullName evidence="3">Putative tricarboxylic transport membrane protein</fullName>
    </submittedName>
</protein>
<dbReference type="PROSITE" id="PS51257">
    <property type="entry name" value="PROKAR_LIPOPROTEIN"/>
    <property type="match status" value="1"/>
</dbReference>
<gene>
    <name evidence="3" type="ORF">BJ095_12818</name>
</gene>
<dbReference type="CDD" id="cd07012">
    <property type="entry name" value="PBP2_Bug_TTT"/>
    <property type="match status" value="1"/>
</dbReference>
<dbReference type="PIRSF" id="PIRSF017082">
    <property type="entry name" value="YflP"/>
    <property type="match status" value="1"/>
</dbReference>
<feature type="chain" id="PRO_5038994721" evidence="2">
    <location>
        <begin position="21"/>
        <end position="337"/>
    </location>
</feature>
<dbReference type="AlphaFoldDB" id="A0A318TP90"/>
<keyword evidence="4" id="KW-1185">Reference proteome</keyword>
<dbReference type="Gene3D" id="3.40.190.150">
    <property type="entry name" value="Bordetella uptake gene, domain 1"/>
    <property type="match status" value="1"/>
</dbReference>
<evidence type="ECO:0000313" key="4">
    <source>
        <dbReference type="Proteomes" id="UP000247416"/>
    </source>
</evidence>
<reference evidence="3 4" key="1">
    <citation type="submission" date="2018-06" db="EMBL/GenBank/DDBJ databases">
        <title>Genomic Encyclopedia of Archaeal and Bacterial Type Strains, Phase II (KMG-II): from individual species to whole genera.</title>
        <authorList>
            <person name="Goeker M."/>
        </authorList>
    </citation>
    <scope>NUCLEOTIDE SEQUENCE [LARGE SCALE GENOMIC DNA]</scope>
    <source>
        <strain evidence="3 4">KACC 16626</strain>
    </source>
</reference>
<dbReference type="Pfam" id="PF03401">
    <property type="entry name" value="TctC"/>
    <property type="match status" value="1"/>
</dbReference>
<proteinExistence type="inferred from homology"/>
<sequence>MKKFSLLLMFILLCILSACSNGNENALSGGKGEAATIDTTLDFEKQFTILVHTTAGGPTDLMARELAKAAEEVTGGTFIVENRPGGSGAVQMAEIANAKADGYTLGAMTPSQIGLIEGTLKNQYDLEDFSWISQGQIDPYVIAVHKDSPFNTLEELVNYAKENPGKLTVGGYGAIGSGHNVAWNIFSESAQVETVWTAYESTGDAVTAILGKHIDVANSNPGQVSQYYESGDLKILGVMSEERLEDLPDVPTYKEAGFDVDTSWAQFRGVYGPSGIDEAILQELSSIFEKAIATEGYQTYLKNSQMLTGDMDYKEFTDYVNNQSKIMVNWYEKLGVE</sequence>
<dbReference type="OrthoDB" id="9780943at2"/>
<accession>A0A318TP90</accession>
<dbReference type="Gene3D" id="3.40.190.10">
    <property type="entry name" value="Periplasmic binding protein-like II"/>
    <property type="match status" value="1"/>
</dbReference>
<evidence type="ECO:0000256" key="2">
    <source>
        <dbReference type="SAM" id="SignalP"/>
    </source>
</evidence>
<evidence type="ECO:0000313" key="3">
    <source>
        <dbReference type="EMBL" id="PYF03715.1"/>
    </source>
</evidence>